<dbReference type="KEGG" id="eio:H9L01_02785"/>
<feature type="transmembrane region" description="Helical" evidence="1">
    <location>
        <begin position="186"/>
        <end position="211"/>
    </location>
</feature>
<dbReference type="EMBL" id="CP060715">
    <property type="protein sequence ID" value="QNN61310.1"/>
    <property type="molecule type" value="Genomic_DNA"/>
</dbReference>
<evidence type="ECO:0000256" key="1">
    <source>
        <dbReference type="SAM" id="Phobius"/>
    </source>
</evidence>
<dbReference type="Proteomes" id="UP000515928">
    <property type="component" value="Chromosome"/>
</dbReference>
<evidence type="ECO:0000313" key="4">
    <source>
        <dbReference type="Proteomes" id="UP000515928"/>
    </source>
</evidence>
<keyword evidence="1" id="KW-1133">Transmembrane helix</keyword>
<dbReference type="InterPro" id="IPR013783">
    <property type="entry name" value="Ig-like_fold"/>
</dbReference>
<dbReference type="AlphaFoldDB" id="A0A7G9S0D5"/>
<dbReference type="RefSeq" id="WP_187534512.1">
    <property type="nucleotide sequence ID" value="NZ_CBCSHU010000001.1"/>
</dbReference>
<feature type="signal peptide" evidence="2">
    <location>
        <begin position="1"/>
        <end position="24"/>
    </location>
</feature>
<dbReference type="Gene3D" id="2.60.40.10">
    <property type="entry name" value="Immunoglobulins"/>
    <property type="match status" value="1"/>
</dbReference>
<proteinExistence type="predicted"/>
<sequence>MRSKVIKLLTLGCVFLLFVTPLQAEDKKISEPGTYEVELKYTDTNGTSSTKTIHISVTKDEQDEEAIIDDHNGKNEDIAIHKISDYILEASNFIVKNQSLDTLTHEEILDLSKARAYNPMTEATTPIEIINKQPLDKNRVEYTLIADEVLIKTVVGTTTIDDSVGKDIQWTNNNIEYDKFTTLNQIFFGSSIFILIIIPLLIISILFIIYYRYKNKTQDILYRAKEEKKNQQ</sequence>
<protein>
    <submittedName>
        <fullName evidence="3">Uncharacterized protein</fullName>
    </submittedName>
</protein>
<organism evidence="3 4">
    <name type="scientific">Erysipelothrix inopinata</name>
    <dbReference type="NCBI Taxonomy" id="225084"/>
    <lineage>
        <taxon>Bacteria</taxon>
        <taxon>Bacillati</taxon>
        <taxon>Bacillota</taxon>
        <taxon>Erysipelotrichia</taxon>
        <taxon>Erysipelotrichales</taxon>
        <taxon>Erysipelotrichaceae</taxon>
        <taxon>Erysipelothrix</taxon>
    </lineage>
</organism>
<evidence type="ECO:0000313" key="3">
    <source>
        <dbReference type="EMBL" id="QNN61310.1"/>
    </source>
</evidence>
<keyword evidence="4" id="KW-1185">Reference proteome</keyword>
<keyword evidence="1" id="KW-0812">Transmembrane</keyword>
<gene>
    <name evidence="3" type="ORF">H9L01_02785</name>
</gene>
<keyword evidence="1" id="KW-0472">Membrane</keyword>
<accession>A0A7G9S0D5</accession>
<reference evidence="3 4" key="1">
    <citation type="submission" date="2020-08" db="EMBL/GenBank/DDBJ databases">
        <title>Genome sequence of Erysipelothrix inopinata DSM 15511T.</title>
        <authorList>
            <person name="Hyun D.-W."/>
            <person name="Bae J.-W."/>
        </authorList>
    </citation>
    <scope>NUCLEOTIDE SEQUENCE [LARGE SCALE GENOMIC DNA]</scope>
    <source>
        <strain evidence="3 4">DSM 15511</strain>
    </source>
</reference>
<evidence type="ECO:0000256" key="2">
    <source>
        <dbReference type="SAM" id="SignalP"/>
    </source>
</evidence>
<feature type="chain" id="PRO_5028916562" evidence="2">
    <location>
        <begin position="25"/>
        <end position="232"/>
    </location>
</feature>
<name>A0A7G9S0D5_9FIRM</name>
<keyword evidence="2" id="KW-0732">Signal</keyword>